<dbReference type="Pfam" id="PF00560">
    <property type="entry name" value="LRR_1"/>
    <property type="match status" value="1"/>
</dbReference>
<evidence type="ECO:0000256" key="2">
    <source>
        <dbReference type="ARBA" id="ARBA00022729"/>
    </source>
</evidence>
<dbReference type="Pfam" id="PF13855">
    <property type="entry name" value="LRR_8"/>
    <property type="match status" value="1"/>
</dbReference>
<dbReference type="PANTHER" id="PTHR47988">
    <property type="entry name" value="SOMATIC EMBRYOGENESIS RECEPTOR KINASE 1"/>
    <property type="match status" value="1"/>
</dbReference>
<dbReference type="InterPro" id="IPR032675">
    <property type="entry name" value="LRR_dom_sf"/>
</dbReference>
<dbReference type="Gene3D" id="3.80.10.10">
    <property type="entry name" value="Ribonuclease Inhibitor"/>
    <property type="match status" value="1"/>
</dbReference>
<name>A0A835HYE7_9MAGN</name>
<feature type="compositionally biased region" description="Low complexity" evidence="4">
    <location>
        <begin position="61"/>
        <end position="80"/>
    </location>
</feature>
<feature type="region of interest" description="Disordered" evidence="4">
    <location>
        <begin position="61"/>
        <end position="97"/>
    </location>
</feature>
<gene>
    <name evidence="5" type="ORF">IFM89_014424</name>
</gene>
<keyword evidence="1" id="KW-0433">Leucine-rich repeat</keyword>
<sequence>MECCLLPRSYYKATYSFSLQDQKISLELARVMESSLLWFLLIHLLQMSLCSDAQIYTSQPPSSSISSAQSPMAQPAPWSSNATSPVTQPPLSASAPTQNIQPVLPEEEVDALNEIVSKLALRRQRSYTNQSCGNPDQDEVRCNCDFAGGTVCHVTSLLLWRQDLSGIISPTVGNLTYLESLDLSENQLNGVVPRSLGNLKSLLHIHLQYNFLEDEMPSTLGTLYNLSLLDLSSNKLTGSIPKELGDLSLLNLLRVRGTLLSGAIPGFIAGWSDLTKLHLMGSNFEGPLPSGILALSGLEELWVSDLVVTTDFSFPSMSRLTAMTSLLVFNILVYTCYVCD</sequence>
<dbReference type="EMBL" id="JADFTS010000004">
    <property type="protein sequence ID" value="KAF9609230.1"/>
    <property type="molecule type" value="Genomic_DNA"/>
</dbReference>
<accession>A0A835HYE7</accession>
<dbReference type="FunFam" id="3.80.10.10:FF:000383">
    <property type="entry name" value="Leucine-rich repeat receptor protein kinase EMS1"/>
    <property type="match status" value="1"/>
</dbReference>
<comment type="caution">
    <text evidence="5">The sequence shown here is derived from an EMBL/GenBank/DDBJ whole genome shotgun (WGS) entry which is preliminary data.</text>
</comment>
<evidence type="ECO:0000313" key="6">
    <source>
        <dbReference type="Proteomes" id="UP000631114"/>
    </source>
</evidence>
<dbReference type="Proteomes" id="UP000631114">
    <property type="component" value="Unassembled WGS sequence"/>
</dbReference>
<dbReference type="PRINTS" id="PR00019">
    <property type="entry name" value="LEURICHRPT"/>
</dbReference>
<organism evidence="5 6">
    <name type="scientific">Coptis chinensis</name>
    <dbReference type="NCBI Taxonomy" id="261450"/>
    <lineage>
        <taxon>Eukaryota</taxon>
        <taxon>Viridiplantae</taxon>
        <taxon>Streptophyta</taxon>
        <taxon>Embryophyta</taxon>
        <taxon>Tracheophyta</taxon>
        <taxon>Spermatophyta</taxon>
        <taxon>Magnoliopsida</taxon>
        <taxon>Ranunculales</taxon>
        <taxon>Ranunculaceae</taxon>
        <taxon>Coptidoideae</taxon>
        <taxon>Coptis</taxon>
    </lineage>
</organism>
<dbReference type="SUPFAM" id="SSF52058">
    <property type="entry name" value="L domain-like"/>
    <property type="match status" value="1"/>
</dbReference>
<proteinExistence type="predicted"/>
<evidence type="ECO:0000256" key="4">
    <source>
        <dbReference type="SAM" id="MobiDB-lite"/>
    </source>
</evidence>
<reference evidence="5 6" key="1">
    <citation type="submission" date="2020-10" db="EMBL/GenBank/DDBJ databases">
        <title>The Coptis chinensis genome and diversification of protoberbering-type alkaloids.</title>
        <authorList>
            <person name="Wang B."/>
            <person name="Shu S."/>
            <person name="Song C."/>
            <person name="Liu Y."/>
        </authorList>
    </citation>
    <scope>NUCLEOTIDE SEQUENCE [LARGE SCALE GENOMIC DNA]</scope>
    <source>
        <strain evidence="5">HL-2020</strain>
        <tissue evidence="5">Leaf</tissue>
    </source>
</reference>
<dbReference type="InterPro" id="IPR001611">
    <property type="entry name" value="Leu-rich_rpt"/>
</dbReference>
<protein>
    <submittedName>
        <fullName evidence="5">Uncharacterized protein</fullName>
    </submittedName>
</protein>
<evidence type="ECO:0000256" key="3">
    <source>
        <dbReference type="ARBA" id="ARBA00022737"/>
    </source>
</evidence>
<keyword evidence="6" id="KW-1185">Reference proteome</keyword>
<dbReference type="AlphaFoldDB" id="A0A835HYE7"/>
<feature type="compositionally biased region" description="Polar residues" evidence="4">
    <location>
        <begin position="81"/>
        <end position="97"/>
    </location>
</feature>
<keyword evidence="3" id="KW-0677">Repeat</keyword>
<evidence type="ECO:0000256" key="1">
    <source>
        <dbReference type="ARBA" id="ARBA00022614"/>
    </source>
</evidence>
<dbReference type="OrthoDB" id="1180923at2759"/>
<keyword evidence="2" id="KW-0732">Signal</keyword>
<evidence type="ECO:0000313" key="5">
    <source>
        <dbReference type="EMBL" id="KAF9609230.1"/>
    </source>
</evidence>